<dbReference type="EMBL" id="CAJFCV020000006">
    <property type="protein sequence ID" value="CAG9131459.1"/>
    <property type="molecule type" value="Genomic_DNA"/>
</dbReference>
<evidence type="ECO:0000313" key="5">
    <source>
        <dbReference type="Proteomes" id="UP000659654"/>
    </source>
</evidence>
<evidence type="ECO:0000313" key="4">
    <source>
        <dbReference type="Proteomes" id="UP000095284"/>
    </source>
</evidence>
<evidence type="ECO:0000256" key="1">
    <source>
        <dbReference type="SAM" id="MobiDB-lite"/>
    </source>
</evidence>
<feature type="transmembrane region" description="Helical" evidence="2">
    <location>
        <begin position="68"/>
        <end position="90"/>
    </location>
</feature>
<feature type="transmembrane region" description="Helical" evidence="2">
    <location>
        <begin position="23"/>
        <end position="48"/>
    </location>
</feature>
<feature type="compositionally biased region" description="Polar residues" evidence="1">
    <location>
        <begin position="148"/>
        <end position="166"/>
    </location>
</feature>
<proteinExistence type="predicted"/>
<dbReference type="Proteomes" id="UP000582659">
    <property type="component" value="Unassembled WGS sequence"/>
</dbReference>
<gene>
    <name evidence="3" type="ORF">BXYJ_LOCUS15308</name>
</gene>
<feature type="compositionally biased region" description="Polar residues" evidence="1">
    <location>
        <begin position="180"/>
        <end position="189"/>
    </location>
</feature>
<name>A0A1I7RK71_BURXY</name>
<keyword evidence="2" id="KW-0472">Membrane</keyword>
<feature type="compositionally biased region" description="Basic and acidic residues" evidence="1">
    <location>
        <begin position="216"/>
        <end position="245"/>
    </location>
</feature>
<dbReference type="WBParaSite" id="BXY_0110400.1">
    <property type="protein sequence ID" value="BXY_0110400.1"/>
    <property type="gene ID" value="BXY_0110400"/>
</dbReference>
<reference evidence="3" key="2">
    <citation type="submission" date="2020-09" db="EMBL/GenBank/DDBJ databases">
        <authorList>
            <person name="Kikuchi T."/>
        </authorList>
    </citation>
    <scope>NUCLEOTIDE SEQUENCE</scope>
    <source>
        <strain evidence="3">Ka4C1</strain>
    </source>
</reference>
<organism evidence="4 6">
    <name type="scientific">Bursaphelenchus xylophilus</name>
    <name type="common">Pinewood nematode worm</name>
    <name type="synonym">Aphelenchoides xylophilus</name>
    <dbReference type="NCBI Taxonomy" id="6326"/>
    <lineage>
        <taxon>Eukaryota</taxon>
        <taxon>Metazoa</taxon>
        <taxon>Ecdysozoa</taxon>
        <taxon>Nematoda</taxon>
        <taxon>Chromadorea</taxon>
        <taxon>Rhabditida</taxon>
        <taxon>Tylenchina</taxon>
        <taxon>Tylenchomorpha</taxon>
        <taxon>Aphelenchoidea</taxon>
        <taxon>Aphelenchoididae</taxon>
        <taxon>Bursaphelenchus</taxon>
    </lineage>
</organism>
<keyword evidence="2" id="KW-0812">Transmembrane</keyword>
<reference evidence="6" key="1">
    <citation type="submission" date="2016-11" db="UniProtKB">
        <authorList>
            <consortium name="WormBaseParasite"/>
        </authorList>
    </citation>
    <scope>IDENTIFICATION</scope>
</reference>
<protein>
    <submittedName>
        <fullName evidence="3">(pine wood nematode) hypothetical protein</fullName>
    </submittedName>
</protein>
<dbReference type="Proteomes" id="UP000095284">
    <property type="component" value="Unplaced"/>
</dbReference>
<dbReference type="EMBL" id="CAJFDI010000006">
    <property type="protein sequence ID" value="CAD5235217.1"/>
    <property type="molecule type" value="Genomic_DNA"/>
</dbReference>
<feature type="region of interest" description="Disordered" evidence="1">
    <location>
        <begin position="148"/>
        <end position="260"/>
    </location>
</feature>
<sequence length="286" mass="32294">MKRIEPSRKESIRLFDEVGGQPLNWGFTICVIVFICSMNILILIGLRFLLELKDEYDQPILKDYQQEIVLQLTGAFALSFGFGCCCCFCCGGRLPHWICKGIGSCFSCLWQSIQNPNKHKTLYNAPLSPGALARQRRIRPYVIDMSNHQSTMSTNDHSSGSSSPNPTKHKMEILPVDISTLPTNSTTTVRTEDKESRPNIIGYFDSPQTSRTSSKTTEESTAKELQSRKLEEDLERGERKSHSSEDEIAPLPTKKEKNEKKLAIDFNSEMTRHLSLPCGPKNVYIV</sequence>
<evidence type="ECO:0000313" key="3">
    <source>
        <dbReference type="EMBL" id="CAD5235217.1"/>
    </source>
</evidence>
<dbReference type="AlphaFoldDB" id="A0A1I7RK71"/>
<dbReference type="Proteomes" id="UP000659654">
    <property type="component" value="Unassembled WGS sequence"/>
</dbReference>
<dbReference type="OrthoDB" id="5876405at2759"/>
<accession>A0A1I7RK71</accession>
<evidence type="ECO:0000313" key="6">
    <source>
        <dbReference type="WBParaSite" id="BXY_0110400.1"/>
    </source>
</evidence>
<evidence type="ECO:0000256" key="2">
    <source>
        <dbReference type="SAM" id="Phobius"/>
    </source>
</evidence>
<keyword evidence="2" id="KW-1133">Transmembrane helix</keyword>
<keyword evidence="5" id="KW-1185">Reference proteome</keyword>